<evidence type="ECO:0000256" key="6">
    <source>
        <dbReference type="SAM" id="Phobius"/>
    </source>
</evidence>
<dbReference type="GO" id="GO:0022857">
    <property type="term" value="F:transmembrane transporter activity"/>
    <property type="evidence" value="ECO:0007669"/>
    <property type="project" value="InterPro"/>
</dbReference>
<evidence type="ECO:0000256" key="1">
    <source>
        <dbReference type="ARBA" id="ARBA00004141"/>
    </source>
</evidence>
<evidence type="ECO:0000313" key="8">
    <source>
        <dbReference type="EMBL" id="KAK1624087.1"/>
    </source>
</evidence>
<reference evidence="8" key="1">
    <citation type="submission" date="2021-06" db="EMBL/GenBank/DDBJ databases">
        <title>Comparative genomics, transcriptomics and evolutionary studies reveal genomic signatures of adaptation to plant cell wall in hemibiotrophic fungi.</title>
        <authorList>
            <consortium name="DOE Joint Genome Institute"/>
            <person name="Baroncelli R."/>
            <person name="Diaz J.F."/>
            <person name="Benocci T."/>
            <person name="Peng M."/>
            <person name="Battaglia E."/>
            <person name="Haridas S."/>
            <person name="Andreopoulos W."/>
            <person name="Labutti K."/>
            <person name="Pangilinan J."/>
            <person name="Floch G.L."/>
            <person name="Makela M.R."/>
            <person name="Henrissat B."/>
            <person name="Grigoriev I.V."/>
            <person name="Crouch J.A."/>
            <person name="De Vries R.P."/>
            <person name="Sukno S.A."/>
            <person name="Thon M.R."/>
        </authorList>
    </citation>
    <scope>NUCLEOTIDE SEQUENCE</scope>
    <source>
        <strain evidence="8">CBS 102054</strain>
    </source>
</reference>
<dbReference type="EMBL" id="JAHMHQ010000026">
    <property type="protein sequence ID" value="KAK1624087.1"/>
    <property type="molecule type" value="Genomic_DNA"/>
</dbReference>
<dbReference type="RefSeq" id="XP_060440082.1">
    <property type="nucleotide sequence ID" value="XM_060594226.1"/>
</dbReference>
<dbReference type="Proteomes" id="UP001243989">
    <property type="component" value="Unassembled WGS sequence"/>
</dbReference>
<feature type="transmembrane region" description="Helical" evidence="6">
    <location>
        <begin position="82"/>
        <end position="105"/>
    </location>
</feature>
<comment type="caution">
    <text evidence="8">The sequence shown here is derived from an EMBL/GenBank/DDBJ whole genome shotgun (WGS) entry which is preliminary data.</text>
</comment>
<proteinExistence type="predicted"/>
<dbReference type="Pfam" id="PF07690">
    <property type="entry name" value="MFS_1"/>
    <property type="match status" value="2"/>
</dbReference>
<dbReference type="InterPro" id="IPR036259">
    <property type="entry name" value="MFS_trans_sf"/>
</dbReference>
<comment type="subcellular location">
    <subcellularLocation>
        <location evidence="1">Membrane</location>
        <topology evidence="1">Multi-pass membrane protein</topology>
    </subcellularLocation>
</comment>
<feature type="transmembrane region" description="Helical" evidence="6">
    <location>
        <begin position="208"/>
        <end position="228"/>
    </location>
</feature>
<dbReference type="Gene3D" id="1.20.1250.20">
    <property type="entry name" value="MFS general substrate transporter like domains"/>
    <property type="match status" value="1"/>
</dbReference>
<feature type="transmembrane region" description="Helical" evidence="6">
    <location>
        <begin position="270"/>
        <end position="288"/>
    </location>
</feature>
<accession>A0AAI9ZGD5</accession>
<feature type="domain" description="Major facilitator superfamily (MFS) profile" evidence="7">
    <location>
        <begin position="51"/>
        <end position="469"/>
    </location>
</feature>
<dbReference type="PANTHER" id="PTHR23502:SF51">
    <property type="entry name" value="QUINIDINE RESISTANCE PROTEIN 1-RELATED"/>
    <property type="match status" value="1"/>
</dbReference>
<gene>
    <name evidence="8" type="ORF">BDP81DRAFT_465030</name>
</gene>
<feature type="transmembrane region" description="Helical" evidence="6">
    <location>
        <begin position="50"/>
        <end position="70"/>
    </location>
</feature>
<dbReference type="PANTHER" id="PTHR23502">
    <property type="entry name" value="MAJOR FACILITATOR SUPERFAMILY"/>
    <property type="match status" value="1"/>
</dbReference>
<evidence type="ECO:0000313" key="9">
    <source>
        <dbReference type="Proteomes" id="UP001243989"/>
    </source>
</evidence>
<protein>
    <submittedName>
        <fullName evidence="8">Major facilitator superfamily domain-containing protein</fullName>
    </submittedName>
</protein>
<feature type="transmembrane region" description="Helical" evidence="6">
    <location>
        <begin position="364"/>
        <end position="381"/>
    </location>
</feature>
<dbReference type="InterPro" id="IPR011701">
    <property type="entry name" value="MFS"/>
</dbReference>
<keyword evidence="2" id="KW-0813">Transport</keyword>
<dbReference type="PROSITE" id="PS50850">
    <property type="entry name" value="MFS"/>
    <property type="match status" value="1"/>
</dbReference>
<name>A0AAI9ZGD5_9PEZI</name>
<feature type="transmembrane region" description="Helical" evidence="6">
    <location>
        <begin position="442"/>
        <end position="465"/>
    </location>
</feature>
<feature type="transmembrane region" description="Helical" evidence="6">
    <location>
        <begin position="308"/>
        <end position="329"/>
    </location>
</feature>
<keyword evidence="3 6" id="KW-0812">Transmembrane</keyword>
<sequence length="477" mass="52065">MTVAHSRLPGWTGFALPRRSARVTTIDAVIMPIMKPEEPFTVFTKGQKHWLSLSASFSAMFSTMSSYIYYPALVPVARDLKLSVFLINLTITSYLLTAAIAPAFMGDMADQSGRRPIFLLMFVLMIGANVGIALQRLTAITYGVISDITLPKDRGGFVGVLLLLQVHLSSSAVDCVNICVNECLSTDIAPSLGPVIGGSITQELGWRWIFWFLVIVISITTLTMLLFFPETQRNIVGNGSARVRGIYWSFFTLISNRSQKTNVRVLKNRSSLVVILLYGITYSVKMTLQTSLGAQCVEIYKLDYLTTGLIYIPSGVAGGIGSFITGRILNRNYRRATSKLTENSEHKSTTPSEVQIEQIRLKGLYYLFTISALGTVGYGLALMTRAFITGITTASLFTMTGTLLTDLNCERSATAQGASSIVRCLGAGAAIAALQPLADAAGLGWCFAVYALLLATELPLAWIICRKGPDWRKQHKS</sequence>
<dbReference type="GeneID" id="85479088"/>
<evidence type="ECO:0000256" key="2">
    <source>
        <dbReference type="ARBA" id="ARBA00022448"/>
    </source>
</evidence>
<evidence type="ECO:0000256" key="3">
    <source>
        <dbReference type="ARBA" id="ARBA00022692"/>
    </source>
</evidence>
<dbReference type="InterPro" id="IPR020846">
    <property type="entry name" value="MFS_dom"/>
</dbReference>
<dbReference type="SUPFAM" id="SSF103473">
    <property type="entry name" value="MFS general substrate transporter"/>
    <property type="match status" value="1"/>
</dbReference>
<keyword evidence="4 6" id="KW-1133">Transmembrane helix</keyword>
<evidence type="ECO:0000256" key="4">
    <source>
        <dbReference type="ARBA" id="ARBA00022989"/>
    </source>
</evidence>
<organism evidence="8 9">
    <name type="scientific">Colletotrichum phormii</name>
    <dbReference type="NCBI Taxonomy" id="359342"/>
    <lineage>
        <taxon>Eukaryota</taxon>
        <taxon>Fungi</taxon>
        <taxon>Dikarya</taxon>
        <taxon>Ascomycota</taxon>
        <taxon>Pezizomycotina</taxon>
        <taxon>Sordariomycetes</taxon>
        <taxon>Hypocreomycetidae</taxon>
        <taxon>Glomerellales</taxon>
        <taxon>Glomerellaceae</taxon>
        <taxon>Colletotrichum</taxon>
        <taxon>Colletotrichum acutatum species complex</taxon>
    </lineage>
</organism>
<dbReference type="GO" id="GO:0005886">
    <property type="term" value="C:plasma membrane"/>
    <property type="evidence" value="ECO:0007669"/>
    <property type="project" value="TreeGrafter"/>
</dbReference>
<evidence type="ECO:0000259" key="7">
    <source>
        <dbReference type="PROSITE" id="PS50850"/>
    </source>
</evidence>
<keyword evidence="5 6" id="KW-0472">Membrane</keyword>
<feature type="transmembrane region" description="Helical" evidence="6">
    <location>
        <begin position="117"/>
        <end position="134"/>
    </location>
</feature>
<dbReference type="AlphaFoldDB" id="A0AAI9ZGD5"/>
<evidence type="ECO:0000256" key="5">
    <source>
        <dbReference type="ARBA" id="ARBA00023136"/>
    </source>
</evidence>
<keyword evidence="9" id="KW-1185">Reference proteome</keyword>